<evidence type="ECO:0000256" key="5">
    <source>
        <dbReference type="SAM" id="MobiDB-lite"/>
    </source>
</evidence>
<dbReference type="AlphaFoldDB" id="A0A8C5AM76"/>
<dbReference type="SUPFAM" id="SSF140996">
    <property type="entry name" value="Hermes dimerisation domain"/>
    <property type="match status" value="1"/>
</dbReference>
<accession>A0A8C5AM76</accession>
<evidence type="ECO:0000256" key="4">
    <source>
        <dbReference type="PROSITE-ProRule" id="PRU00027"/>
    </source>
</evidence>
<feature type="region of interest" description="Disordered" evidence="5">
    <location>
        <begin position="65"/>
        <end position="100"/>
    </location>
</feature>
<dbReference type="SUPFAM" id="SSF53098">
    <property type="entry name" value="Ribonuclease H-like"/>
    <property type="match status" value="1"/>
</dbReference>
<keyword evidence="8" id="KW-1185">Reference proteome</keyword>
<reference evidence="7" key="1">
    <citation type="submission" date="2025-08" db="UniProtKB">
        <authorList>
            <consortium name="Ensembl"/>
        </authorList>
    </citation>
    <scope>IDENTIFICATION</scope>
</reference>
<dbReference type="GO" id="GO:0003677">
    <property type="term" value="F:DNA binding"/>
    <property type="evidence" value="ECO:0007669"/>
    <property type="project" value="InterPro"/>
</dbReference>
<protein>
    <recommendedName>
        <fullName evidence="6">BED-type domain-containing protein</fullName>
    </recommendedName>
</protein>
<dbReference type="GO" id="GO:0008270">
    <property type="term" value="F:zinc ion binding"/>
    <property type="evidence" value="ECO:0007669"/>
    <property type="project" value="UniProtKB-KW"/>
</dbReference>
<keyword evidence="2 4" id="KW-0863">Zinc-finger</keyword>
<organism evidence="7 8">
    <name type="scientific">Gadus morhua</name>
    <name type="common">Atlantic cod</name>
    <dbReference type="NCBI Taxonomy" id="8049"/>
    <lineage>
        <taxon>Eukaryota</taxon>
        <taxon>Metazoa</taxon>
        <taxon>Chordata</taxon>
        <taxon>Craniata</taxon>
        <taxon>Vertebrata</taxon>
        <taxon>Euteleostomi</taxon>
        <taxon>Actinopterygii</taxon>
        <taxon>Neopterygii</taxon>
        <taxon>Teleostei</taxon>
        <taxon>Neoteleostei</taxon>
        <taxon>Acanthomorphata</taxon>
        <taxon>Zeiogadaria</taxon>
        <taxon>Gadariae</taxon>
        <taxon>Gadiformes</taxon>
        <taxon>Gadoidei</taxon>
        <taxon>Gadidae</taxon>
        <taxon>Gadus</taxon>
    </lineage>
</organism>
<dbReference type="Ensembl" id="ENSGMOT00000057725.1">
    <property type="protein sequence ID" value="ENSGMOP00000033465.1"/>
    <property type="gene ID" value="ENSGMOG00000025671.1"/>
</dbReference>
<dbReference type="PANTHER" id="PTHR47501">
    <property type="entry name" value="TRANSPOSASE-RELATED"/>
    <property type="match status" value="1"/>
</dbReference>
<dbReference type="InterPro" id="IPR012337">
    <property type="entry name" value="RNaseH-like_sf"/>
</dbReference>
<dbReference type="PANTHER" id="PTHR47501:SF5">
    <property type="entry name" value="HAT C-TERMINAL DIMERISATION DOMAIN-CONTAINING PROTEIN"/>
    <property type="match status" value="1"/>
</dbReference>
<evidence type="ECO:0000313" key="8">
    <source>
        <dbReference type="Proteomes" id="UP000694546"/>
    </source>
</evidence>
<feature type="region of interest" description="Disordered" evidence="5">
    <location>
        <begin position="266"/>
        <end position="294"/>
    </location>
</feature>
<reference evidence="7" key="2">
    <citation type="submission" date="2025-09" db="UniProtKB">
        <authorList>
            <consortium name="Ensembl"/>
        </authorList>
    </citation>
    <scope>IDENTIFICATION</scope>
</reference>
<evidence type="ECO:0000313" key="7">
    <source>
        <dbReference type="Ensembl" id="ENSGMOP00000033465.1"/>
    </source>
</evidence>
<proteinExistence type="predicted"/>
<feature type="domain" description="BED-type" evidence="6">
    <location>
        <begin position="12"/>
        <end position="74"/>
    </location>
</feature>
<keyword evidence="1" id="KW-0479">Metal-binding</keyword>
<evidence type="ECO:0000256" key="1">
    <source>
        <dbReference type="ARBA" id="ARBA00022723"/>
    </source>
</evidence>
<evidence type="ECO:0000256" key="3">
    <source>
        <dbReference type="ARBA" id="ARBA00022833"/>
    </source>
</evidence>
<sequence length="358" mass="40159">MAEGSEDRGGHQTLPHPWPYLEEVFEIVGSKNDSWCMRCKLCQPKNHVLSAFKNSPSNLKKHIERKHPNHLGRYKTLTANSQKRKPGADAAADEGPPPKQAKLWETRRVSQASVDKEVLHFIIQGLHPPNLVEQQGFVDLVHHLQPNINVMSRNTVVNKVEKVALEMKINLKTCGIEFIATTTDCWTAYRRGFLGVTAHWIDPQTMKRCCAALACKQLKGSHSFSALASALNEIHTEFNIRDKITRTTTDNGSNFLKAFRLYGQTNENINNPAPTAASGEEDDDGGEDENNEDQDSVEFVEAGAILDEDDCLEYQLPKHHRCACHLLNLVATVDVEEANVSTVYKRVSRSTFSKCWSL</sequence>
<evidence type="ECO:0000256" key="2">
    <source>
        <dbReference type="ARBA" id="ARBA00022771"/>
    </source>
</evidence>
<keyword evidence="3" id="KW-0862">Zinc</keyword>
<dbReference type="InterPro" id="IPR003656">
    <property type="entry name" value="Znf_BED"/>
</dbReference>
<dbReference type="OMA" id="NYCLPVI"/>
<dbReference type="PROSITE" id="PS50808">
    <property type="entry name" value="ZF_BED"/>
    <property type="match status" value="1"/>
</dbReference>
<name>A0A8C5AM76_GADMO</name>
<feature type="compositionally biased region" description="Acidic residues" evidence="5">
    <location>
        <begin position="279"/>
        <end position="294"/>
    </location>
</feature>
<dbReference type="GeneTree" id="ENSGT00940000164914"/>
<dbReference type="Proteomes" id="UP000694546">
    <property type="component" value="Chromosome 18"/>
</dbReference>
<evidence type="ECO:0000259" key="6">
    <source>
        <dbReference type="PROSITE" id="PS50808"/>
    </source>
</evidence>